<keyword evidence="9" id="KW-0862">Zinc</keyword>
<dbReference type="InterPro" id="IPR012317">
    <property type="entry name" value="Poly(ADP-ribose)pol_cat_dom"/>
</dbReference>
<evidence type="ECO:0000256" key="2">
    <source>
        <dbReference type="ARBA" id="ARBA00022676"/>
    </source>
</evidence>
<dbReference type="GO" id="GO:0003677">
    <property type="term" value="F:DNA binding"/>
    <property type="evidence" value="ECO:0007669"/>
    <property type="project" value="UniProtKB-KW"/>
</dbReference>
<feature type="compositionally biased region" description="Basic residues" evidence="16">
    <location>
        <begin position="70"/>
        <end position="81"/>
    </location>
</feature>
<dbReference type="AlphaFoldDB" id="A0AAW0BRY2"/>
<dbReference type="GO" id="GO:1990404">
    <property type="term" value="F:NAD+-protein mono-ADP-ribosyltransferase activity"/>
    <property type="evidence" value="ECO:0007669"/>
    <property type="project" value="TreeGrafter"/>
</dbReference>
<dbReference type="CDD" id="cd01437">
    <property type="entry name" value="parp_like"/>
    <property type="match status" value="1"/>
</dbReference>
<dbReference type="GO" id="GO:0016779">
    <property type="term" value="F:nucleotidyltransferase activity"/>
    <property type="evidence" value="ECO:0007669"/>
    <property type="project" value="UniProtKB-KW"/>
</dbReference>
<dbReference type="InterPro" id="IPR036616">
    <property type="entry name" value="Poly(ADP-ribose)pol_reg_dom_sf"/>
</dbReference>
<feature type="region of interest" description="Disordered" evidence="16">
    <location>
        <begin position="235"/>
        <end position="264"/>
    </location>
</feature>
<dbReference type="PROSITE" id="PS51060">
    <property type="entry name" value="PARP_ALPHA_HD"/>
    <property type="match status" value="1"/>
</dbReference>
<keyword evidence="12" id="KW-0539">Nucleus</keyword>
<dbReference type="PANTHER" id="PTHR10459">
    <property type="entry name" value="DNA LIGASE"/>
    <property type="match status" value="1"/>
</dbReference>
<evidence type="ECO:0000256" key="16">
    <source>
        <dbReference type="SAM" id="MobiDB-lite"/>
    </source>
</evidence>
<evidence type="ECO:0000256" key="1">
    <source>
        <dbReference type="ARBA" id="ARBA00004123"/>
    </source>
</evidence>
<keyword evidence="5" id="KW-0479">Metal-binding</keyword>
<keyword evidence="3 15" id="KW-0808">Transferase</keyword>
<feature type="compositionally biased region" description="Low complexity" evidence="16">
    <location>
        <begin position="10"/>
        <end position="51"/>
    </location>
</feature>
<dbReference type="Pfam" id="PF00644">
    <property type="entry name" value="PARP"/>
    <property type="match status" value="1"/>
</dbReference>
<evidence type="ECO:0000256" key="13">
    <source>
        <dbReference type="ARBA" id="ARBA00024347"/>
    </source>
</evidence>
<comment type="catalytic activity">
    <reaction evidence="14">
        <text>NAD(+) + (ADP-D-ribosyl)n-acceptor = nicotinamide + (ADP-D-ribosyl)n+1-acceptor + H(+).</text>
        <dbReference type="EC" id="2.4.2.30"/>
    </reaction>
</comment>
<organism evidence="20 21">
    <name type="scientific">Paramarasmius palmivorus</name>
    <dbReference type="NCBI Taxonomy" id="297713"/>
    <lineage>
        <taxon>Eukaryota</taxon>
        <taxon>Fungi</taxon>
        <taxon>Dikarya</taxon>
        <taxon>Basidiomycota</taxon>
        <taxon>Agaricomycotina</taxon>
        <taxon>Agaricomycetes</taxon>
        <taxon>Agaricomycetidae</taxon>
        <taxon>Agaricales</taxon>
        <taxon>Marasmiineae</taxon>
        <taxon>Marasmiaceae</taxon>
        <taxon>Paramarasmius</taxon>
    </lineage>
</organism>
<dbReference type="EMBL" id="JAYKXP010000080">
    <property type="protein sequence ID" value="KAK7029695.1"/>
    <property type="molecule type" value="Genomic_DNA"/>
</dbReference>
<dbReference type="Proteomes" id="UP001383192">
    <property type="component" value="Unassembled WGS sequence"/>
</dbReference>
<dbReference type="FunFam" id="1.20.142.10:FF:000002">
    <property type="entry name" value="Poly [ADP-ribose] polymerase"/>
    <property type="match status" value="1"/>
</dbReference>
<feature type="compositionally biased region" description="Basic and acidic residues" evidence="16">
    <location>
        <begin position="97"/>
        <end position="106"/>
    </location>
</feature>
<dbReference type="PROSITE" id="PS51059">
    <property type="entry name" value="PARP_CATALYTIC"/>
    <property type="match status" value="1"/>
</dbReference>
<dbReference type="PROSITE" id="PS51977">
    <property type="entry name" value="WGR"/>
    <property type="match status" value="1"/>
</dbReference>
<keyword evidence="21" id="KW-1185">Reference proteome</keyword>
<feature type="domain" description="WGR" evidence="19">
    <location>
        <begin position="129"/>
        <end position="226"/>
    </location>
</feature>
<keyword evidence="4" id="KW-0548">Nucleotidyltransferase</keyword>
<dbReference type="SUPFAM" id="SSF142921">
    <property type="entry name" value="WGR domain-like"/>
    <property type="match status" value="1"/>
</dbReference>
<dbReference type="Pfam" id="PF02877">
    <property type="entry name" value="PARP_reg"/>
    <property type="match status" value="1"/>
</dbReference>
<dbReference type="InterPro" id="IPR050800">
    <property type="entry name" value="ARTD/PARP"/>
</dbReference>
<reference evidence="20 21" key="1">
    <citation type="submission" date="2024-01" db="EMBL/GenBank/DDBJ databases">
        <title>A draft genome for a cacao thread blight-causing isolate of Paramarasmius palmivorus.</title>
        <authorList>
            <person name="Baruah I.K."/>
            <person name="Bukari Y."/>
            <person name="Amoako-Attah I."/>
            <person name="Meinhardt L.W."/>
            <person name="Bailey B.A."/>
            <person name="Cohen S.P."/>
        </authorList>
    </citation>
    <scope>NUCLEOTIDE SEQUENCE [LARGE SCALE GENOMIC DNA]</scope>
    <source>
        <strain evidence="20 21">GH-12</strain>
    </source>
</reference>
<dbReference type="Gene3D" id="2.20.140.10">
    <property type="entry name" value="WGR domain"/>
    <property type="match status" value="1"/>
</dbReference>
<evidence type="ECO:0000256" key="5">
    <source>
        <dbReference type="ARBA" id="ARBA00022723"/>
    </source>
</evidence>
<dbReference type="SUPFAM" id="SSF47587">
    <property type="entry name" value="Domain of poly(ADP-ribose) polymerase"/>
    <property type="match status" value="1"/>
</dbReference>
<sequence length="634" mass="70076">MPPRKKATADGDAPAAPTRSSARNKAAQAAKPASTSQDTNTKAAAKPASKPASKRKRAANDDDDDSGTSKTKKPASKKAKKSQATVDEDEEEDAMDVDDKKETVKDPKMVTVIQRGAAPVDPSSGKVNTHQVYANEEDVWDATLNQTDVKDNKNKFYNLQLLHPIGNPSQCILFTHWGRVGENGQNQVKGPWPPAAAIAQFKSQFKAKAGVNWENRVGMVAKKGKYMWLERDYNNEETSDESSKGKGKGKGKKEDKPSKPIPDSALAPEIQEFCRLVFSTSIIDATLSSMNYDANKLPLGKLAKSTILKGFAALKSLSEVIDGSDNTKIQEYGSKRAACEELTNLYYSIIPHDFGRSRPIVIDNSELLKRELDLVDALGEMEIASQLMSSIEEKEDAEPINPLDAQFRSLELTEMDVVSRNSQEFKTIEEYMRNTHGDTHGHIKAKLKNLFRIERGTETEAWKKAGYDEIDDGERMLLWHGSRSTNFAGILKQGLRIAPPEAPVNGYMFGKGVYFADMMSKSAGYCYPGLSGNVGCLLLCEVAAKPFYERYDAEYNADQSCKKANKRATKGIGRQQPEKWKDAGKALGVEDLAGCVMPDGKPCNKDTPGYLQYNEYIVYDVAQIRARYLLMVDM</sequence>
<dbReference type="EC" id="2.4.2.-" evidence="15"/>
<dbReference type="GO" id="GO:0006302">
    <property type="term" value="P:double-strand break repair"/>
    <property type="evidence" value="ECO:0007669"/>
    <property type="project" value="TreeGrafter"/>
</dbReference>
<evidence type="ECO:0000256" key="11">
    <source>
        <dbReference type="ARBA" id="ARBA00023125"/>
    </source>
</evidence>
<dbReference type="SMART" id="SM00773">
    <property type="entry name" value="WGR"/>
    <property type="match status" value="1"/>
</dbReference>
<keyword evidence="10 15" id="KW-0520">NAD</keyword>
<keyword evidence="6" id="KW-0677">Repeat</keyword>
<name>A0AAW0BRY2_9AGAR</name>
<evidence type="ECO:0000313" key="20">
    <source>
        <dbReference type="EMBL" id="KAK7029695.1"/>
    </source>
</evidence>
<evidence type="ECO:0000313" key="21">
    <source>
        <dbReference type="Proteomes" id="UP001383192"/>
    </source>
</evidence>
<dbReference type="GO" id="GO:0003950">
    <property type="term" value="F:NAD+ poly-ADP-ribosyltransferase activity"/>
    <property type="evidence" value="ECO:0007669"/>
    <property type="project" value="UniProtKB-UniRule"/>
</dbReference>
<comment type="subcellular location">
    <subcellularLocation>
        <location evidence="1">Nucleus</location>
    </subcellularLocation>
</comment>
<dbReference type="Pfam" id="PF05406">
    <property type="entry name" value="WGR"/>
    <property type="match status" value="1"/>
</dbReference>
<evidence type="ECO:0000256" key="15">
    <source>
        <dbReference type="RuleBase" id="RU362114"/>
    </source>
</evidence>
<evidence type="ECO:0000256" key="12">
    <source>
        <dbReference type="ARBA" id="ARBA00023242"/>
    </source>
</evidence>
<dbReference type="GO" id="GO:0070212">
    <property type="term" value="P:protein poly-ADP-ribosylation"/>
    <property type="evidence" value="ECO:0007669"/>
    <property type="project" value="TreeGrafter"/>
</dbReference>
<evidence type="ECO:0000259" key="19">
    <source>
        <dbReference type="PROSITE" id="PS51977"/>
    </source>
</evidence>
<evidence type="ECO:0000256" key="8">
    <source>
        <dbReference type="ARBA" id="ARBA00022771"/>
    </source>
</evidence>
<dbReference type="InterPro" id="IPR008893">
    <property type="entry name" value="WGR_domain"/>
</dbReference>
<evidence type="ECO:0000259" key="18">
    <source>
        <dbReference type="PROSITE" id="PS51060"/>
    </source>
</evidence>
<keyword evidence="7" id="KW-0013">ADP-ribosylation</keyword>
<keyword evidence="8" id="KW-0863">Zinc-finger</keyword>
<evidence type="ECO:0000256" key="4">
    <source>
        <dbReference type="ARBA" id="ARBA00022695"/>
    </source>
</evidence>
<dbReference type="Gene3D" id="1.20.142.10">
    <property type="entry name" value="Poly(ADP-ribose) polymerase, regulatory domain"/>
    <property type="match status" value="1"/>
</dbReference>
<comment type="caution">
    <text evidence="20">The sequence shown here is derived from an EMBL/GenBank/DDBJ whole genome shotgun (WGS) entry which is preliminary data.</text>
</comment>
<dbReference type="CDD" id="cd07997">
    <property type="entry name" value="WGR_PARP"/>
    <property type="match status" value="1"/>
</dbReference>
<dbReference type="InterPro" id="IPR004102">
    <property type="entry name" value="Poly(ADP-ribose)pol_reg_dom"/>
</dbReference>
<evidence type="ECO:0000256" key="3">
    <source>
        <dbReference type="ARBA" id="ARBA00022679"/>
    </source>
</evidence>
<feature type="domain" description="PARP catalytic" evidence="17">
    <location>
        <begin position="401"/>
        <end position="634"/>
    </location>
</feature>
<feature type="region of interest" description="Disordered" evidence="16">
    <location>
        <begin position="1"/>
        <end position="106"/>
    </location>
</feature>
<accession>A0AAW0BRY2</accession>
<keyword evidence="11" id="KW-0238">DNA-binding</keyword>
<dbReference type="PANTHER" id="PTHR10459:SF60">
    <property type="entry name" value="POLY [ADP-RIBOSE] POLYMERASE 2"/>
    <property type="match status" value="1"/>
</dbReference>
<dbReference type="Gene3D" id="3.90.228.10">
    <property type="match status" value="1"/>
</dbReference>
<gene>
    <name evidence="20" type="ORF">VNI00_014393</name>
</gene>
<evidence type="ECO:0000256" key="7">
    <source>
        <dbReference type="ARBA" id="ARBA00022765"/>
    </source>
</evidence>
<keyword evidence="2 15" id="KW-0328">Glycosyltransferase</keyword>
<feature type="domain" description="PARP alpha-helical" evidence="18">
    <location>
        <begin position="263"/>
        <end position="389"/>
    </location>
</feature>
<evidence type="ECO:0000256" key="9">
    <source>
        <dbReference type="ARBA" id="ARBA00022833"/>
    </source>
</evidence>
<evidence type="ECO:0000256" key="14">
    <source>
        <dbReference type="ARBA" id="ARBA00033987"/>
    </source>
</evidence>
<proteinExistence type="inferred from homology"/>
<feature type="compositionally biased region" description="Acidic residues" evidence="16">
    <location>
        <begin position="86"/>
        <end position="96"/>
    </location>
</feature>
<dbReference type="GO" id="GO:0005730">
    <property type="term" value="C:nucleolus"/>
    <property type="evidence" value="ECO:0007669"/>
    <property type="project" value="TreeGrafter"/>
</dbReference>
<evidence type="ECO:0000256" key="10">
    <source>
        <dbReference type="ARBA" id="ARBA00023027"/>
    </source>
</evidence>
<dbReference type="GO" id="GO:0008270">
    <property type="term" value="F:zinc ion binding"/>
    <property type="evidence" value="ECO:0007669"/>
    <property type="project" value="UniProtKB-KW"/>
</dbReference>
<evidence type="ECO:0000256" key="6">
    <source>
        <dbReference type="ARBA" id="ARBA00022737"/>
    </source>
</evidence>
<dbReference type="InterPro" id="IPR036930">
    <property type="entry name" value="WGR_dom_sf"/>
</dbReference>
<comment type="similarity">
    <text evidence="13">Belongs to the ARTD/PARP family.</text>
</comment>
<evidence type="ECO:0000259" key="17">
    <source>
        <dbReference type="PROSITE" id="PS51059"/>
    </source>
</evidence>
<protein>
    <recommendedName>
        <fullName evidence="15">Poly [ADP-ribose] polymerase</fullName>
        <shortName evidence="15">PARP</shortName>
        <ecNumber evidence="15">2.4.2.-</ecNumber>
    </recommendedName>
</protein>
<dbReference type="SUPFAM" id="SSF56399">
    <property type="entry name" value="ADP-ribosylation"/>
    <property type="match status" value="1"/>
</dbReference>